<comment type="caution">
    <text evidence="1">The sequence shown here is derived from an EMBL/GenBank/DDBJ whole genome shotgun (WGS) entry which is preliminary data.</text>
</comment>
<keyword evidence="1" id="KW-0489">Methyltransferase</keyword>
<evidence type="ECO:0000313" key="1">
    <source>
        <dbReference type="EMBL" id="TDP40286.1"/>
    </source>
</evidence>
<dbReference type="InterPro" id="IPR029063">
    <property type="entry name" value="SAM-dependent_MTases_sf"/>
</dbReference>
<dbReference type="GO" id="GO:0008168">
    <property type="term" value="F:methyltransferase activity"/>
    <property type="evidence" value="ECO:0007669"/>
    <property type="project" value="UniProtKB-KW"/>
</dbReference>
<dbReference type="EMBL" id="SNXI01000002">
    <property type="protein sequence ID" value="TDP40286.1"/>
    <property type="molecule type" value="Genomic_DNA"/>
</dbReference>
<sequence length="304" mass="34192">MSNKQNPWSVFWQKGAFASFLDEKSTLQNYQMRKFWFERMEETEAKQPILDVATGNGIVVQWLTEFAEKKGKKFELIGVDAAVIKPSNDKLKLHGETEYESFTLPSNKKVGTVVSHYGLEYGDMATGLPHLHKQIKRGGGLIALVHSEDSVIVQTSRKVYELLPSLIKQLNKSVEPLFEAILKAAGKPLPRNAQLAQQKLNQFANKYRNDPTFHRTNFVPAVRHILQAAEQGKVAEAKHVFNDYLGNLTDHKARLATMVRAVEQAGDGQQLKQQFETAGFKNVRVQTVQFPETGIVGQCVQADK</sequence>
<dbReference type="AlphaFoldDB" id="A0A4R6PNW7"/>
<dbReference type="OrthoDB" id="5974463at2"/>
<gene>
    <name evidence="1" type="ORF">DEU29_102186</name>
</gene>
<dbReference type="Pfam" id="PF01209">
    <property type="entry name" value="Ubie_methyltran"/>
    <property type="match status" value="1"/>
</dbReference>
<dbReference type="Proteomes" id="UP000295531">
    <property type="component" value="Unassembled WGS sequence"/>
</dbReference>
<name>A0A4R6PNW7_9GAMM</name>
<dbReference type="RefSeq" id="WP_133538746.1">
    <property type="nucleotide sequence ID" value="NZ_SNXI01000002.1"/>
</dbReference>
<accession>A0A4R6PNW7</accession>
<keyword evidence="2" id="KW-1185">Reference proteome</keyword>
<dbReference type="SUPFAM" id="SSF53335">
    <property type="entry name" value="S-adenosyl-L-methionine-dependent methyltransferases"/>
    <property type="match status" value="1"/>
</dbReference>
<evidence type="ECO:0000313" key="2">
    <source>
        <dbReference type="Proteomes" id="UP000295531"/>
    </source>
</evidence>
<keyword evidence="1" id="KW-0808">Transferase</keyword>
<dbReference type="Gene3D" id="3.40.50.150">
    <property type="entry name" value="Vaccinia Virus protein VP39"/>
    <property type="match status" value="1"/>
</dbReference>
<organism evidence="1 2">
    <name type="scientific">Idiomarina aquatica</name>
    <dbReference type="NCBI Taxonomy" id="1327752"/>
    <lineage>
        <taxon>Bacteria</taxon>
        <taxon>Pseudomonadati</taxon>
        <taxon>Pseudomonadota</taxon>
        <taxon>Gammaproteobacteria</taxon>
        <taxon>Alteromonadales</taxon>
        <taxon>Idiomarinaceae</taxon>
        <taxon>Idiomarina</taxon>
    </lineage>
</organism>
<dbReference type="GO" id="GO:0032259">
    <property type="term" value="P:methylation"/>
    <property type="evidence" value="ECO:0007669"/>
    <property type="project" value="UniProtKB-KW"/>
</dbReference>
<proteinExistence type="predicted"/>
<reference evidence="1 2" key="1">
    <citation type="submission" date="2019-03" db="EMBL/GenBank/DDBJ databases">
        <title>Freshwater and sediment microbial communities from various areas in North America, analyzing microbe dynamics in response to fracking.</title>
        <authorList>
            <person name="Lamendella R."/>
        </authorList>
    </citation>
    <scope>NUCLEOTIDE SEQUENCE [LARGE SCALE GENOMIC DNA]</scope>
    <source>
        <strain evidence="1 2">18_TX</strain>
    </source>
</reference>
<protein>
    <submittedName>
        <fullName evidence="1">UbiE/COQ5 methyltransferase-like protein</fullName>
    </submittedName>
</protein>